<dbReference type="SUPFAM" id="SSF56281">
    <property type="entry name" value="Metallo-hydrolase/oxidoreductase"/>
    <property type="match status" value="1"/>
</dbReference>
<dbReference type="RefSeq" id="WP_143318473.1">
    <property type="nucleotide sequence ID" value="NZ_JACSRA010000027.1"/>
</dbReference>
<evidence type="ECO:0000313" key="1">
    <source>
        <dbReference type="EMBL" id="MBD7912673.1"/>
    </source>
</evidence>
<proteinExistence type="predicted"/>
<dbReference type="InterPro" id="IPR036866">
    <property type="entry name" value="RibonucZ/Hydroxyglut_hydro"/>
</dbReference>
<reference evidence="1 2" key="1">
    <citation type="submission" date="2020-08" db="EMBL/GenBank/DDBJ databases">
        <title>A Genomic Blueprint of the Chicken Gut Microbiome.</title>
        <authorList>
            <person name="Gilroy R."/>
            <person name="Ravi A."/>
            <person name="Getino M."/>
            <person name="Pursley I."/>
            <person name="Horton D.L."/>
            <person name="Alikhan N.-F."/>
            <person name="Baker D."/>
            <person name="Gharbi K."/>
            <person name="Hall N."/>
            <person name="Watson M."/>
            <person name="Adriaenssens E.M."/>
            <person name="Foster-Nyarko E."/>
            <person name="Jarju S."/>
            <person name="Secka A."/>
            <person name="Antonio M."/>
            <person name="Oren A."/>
            <person name="Chaudhuri R."/>
            <person name="La Ragione R.M."/>
            <person name="Hildebrand F."/>
            <person name="Pallen M.J."/>
        </authorList>
    </citation>
    <scope>NUCLEOTIDE SEQUENCE [LARGE SCALE GENOMIC DNA]</scope>
    <source>
        <strain evidence="1 2">Sa3CVN1</strain>
    </source>
</reference>
<dbReference type="Pfam" id="PF13483">
    <property type="entry name" value="Lactamase_B_3"/>
    <property type="match status" value="1"/>
</dbReference>
<dbReference type="PANTHER" id="PTHR42967">
    <property type="entry name" value="METAL DEPENDENT HYDROLASE"/>
    <property type="match status" value="1"/>
</dbReference>
<sequence length="213" mass="24042">MLIKWFGECSFLLQDSLGRRILTDPPSTISIDTLLDLNPNIITLSHYYSDTTNAKINAKKVMLADKASSYKLNFVNISGFPSFQDNSQGRKRGPNIIYNYVFDNLKICNLGYLGHDLPDDILRSIESIDILFIPVGGHFTLNSTEAIKLVHKIKPKVIIPMNYKTTNSLIYLDSCKNFITSIKSVIKTTKNSLDTKTLNSYPVTILLKETKMN</sequence>
<organism evidence="1 2">
    <name type="scientific">Clostridium cibarium</name>
    <dbReference type="NCBI Taxonomy" id="2762247"/>
    <lineage>
        <taxon>Bacteria</taxon>
        <taxon>Bacillati</taxon>
        <taxon>Bacillota</taxon>
        <taxon>Clostridia</taxon>
        <taxon>Eubacteriales</taxon>
        <taxon>Clostridiaceae</taxon>
        <taxon>Clostridium</taxon>
    </lineage>
</organism>
<name>A0ABR8PWX0_9CLOT</name>
<evidence type="ECO:0000313" key="2">
    <source>
        <dbReference type="Proteomes" id="UP000627781"/>
    </source>
</evidence>
<keyword evidence="2" id="KW-1185">Reference proteome</keyword>
<dbReference type="Proteomes" id="UP000627781">
    <property type="component" value="Unassembled WGS sequence"/>
</dbReference>
<dbReference type="EMBL" id="JACSRA010000027">
    <property type="protein sequence ID" value="MBD7912673.1"/>
    <property type="molecule type" value="Genomic_DNA"/>
</dbReference>
<dbReference type="Gene3D" id="3.60.15.10">
    <property type="entry name" value="Ribonuclease Z/Hydroxyacylglutathione hydrolase-like"/>
    <property type="match status" value="1"/>
</dbReference>
<dbReference type="PANTHER" id="PTHR42967:SF1">
    <property type="entry name" value="MBL FOLD METALLO-HYDROLASE"/>
    <property type="match status" value="1"/>
</dbReference>
<protein>
    <submittedName>
        <fullName evidence="1">MBL fold metallo-hydrolase</fullName>
    </submittedName>
</protein>
<accession>A0ABR8PWX0</accession>
<gene>
    <name evidence="1" type="ORF">H9661_15080</name>
</gene>
<comment type="caution">
    <text evidence="1">The sequence shown here is derived from an EMBL/GenBank/DDBJ whole genome shotgun (WGS) entry which is preliminary data.</text>
</comment>